<dbReference type="AlphaFoldDB" id="A0A6P6Y5C0"/>
<dbReference type="InterPro" id="IPR026739">
    <property type="entry name" value="AP_beta"/>
</dbReference>
<keyword evidence="6" id="KW-0472">Membrane</keyword>
<dbReference type="GO" id="GO:0006886">
    <property type="term" value="P:intracellular protein transport"/>
    <property type="evidence" value="ECO:0007669"/>
    <property type="project" value="InterPro"/>
</dbReference>
<evidence type="ECO:0000259" key="10">
    <source>
        <dbReference type="Pfam" id="PF24080"/>
    </source>
</evidence>
<comment type="function">
    <text evidence="7">Subunit of non-clathrin- and clathrin-associated adaptor protein complex 3 (AP-3) that plays a role in protein sorting in the late-Golgi/trans-Golgi network (TGN) and/or endosomes. The AP complexes mediate both the recruitment of clathrin to membranes and the recognition of sorting signals within the cytosolic tails of transmembrane cargo molecules. AP-3 appears to be involved in the sorting of a subset of transmembrane proteins targeted to lysosomes and lysosome-related organelles. In concert with the BLOC-1 complex, AP-3 is required to target cargos into vesicles assembled at cell bodies for delivery into neurites and nerve terminals.</text>
</comment>
<evidence type="ECO:0000256" key="8">
    <source>
        <dbReference type="SAM" id="MobiDB-lite"/>
    </source>
</evidence>
<gene>
    <name evidence="12" type="primary">LOC113794564</name>
</gene>
<proteinExistence type="inferred from homology"/>
<protein>
    <submittedName>
        <fullName evidence="12">AP-3 complex subunit beta-2-like</fullName>
    </submittedName>
</protein>
<feature type="region of interest" description="Disordered" evidence="8">
    <location>
        <begin position="804"/>
        <end position="836"/>
    </location>
</feature>
<dbReference type="Gene3D" id="1.25.10.10">
    <property type="entry name" value="Leucine-rich Repeat Variant"/>
    <property type="match status" value="1"/>
</dbReference>
<evidence type="ECO:0000256" key="7">
    <source>
        <dbReference type="ARBA" id="ARBA00023570"/>
    </source>
</evidence>
<dbReference type="OMA" id="RATIVWI"/>
<evidence type="ECO:0000313" key="11">
    <source>
        <dbReference type="Proteomes" id="UP000515146"/>
    </source>
</evidence>
<feature type="compositionally biased region" description="Acidic residues" evidence="8">
    <location>
        <begin position="430"/>
        <end position="441"/>
    </location>
</feature>
<evidence type="ECO:0000256" key="4">
    <source>
        <dbReference type="ARBA" id="ARBA00022553"/>
    </source>
</evidence>
<dbReference type="PANTHER" id="PTHR11134">
    <property type="entry name" value="ADAPTOR COMPLEX SUBUNIT BETA FAMILY MEMBER"/>
    <property type="match status" value="1"/>
</dbReference>
<dbReference type="GO" id="GO:0030665">
    <property type="term" value="C:clathrin-coated vesicle membrane"/>
    <property type="evidence" value="ECO:0007669"/>
    <property type="project" value="UniProtKB-SubCell"/>
</dbReference>
<evidence type="ECO:0000256" key="6">
    <source>
        <dbReference type="ARBA" id="ARBA00023136"/>
    </source>
</evidence>
<comment type="similarity">
    <text evidence="2">Belongs to the adaptor complexes large subunit family.</text>
</comment>
<name>A0A6P6Y5C0_DERPT</name>
<keyword evidence="3" id="KW-0813">Transport</keyword>
<dbReference type="InterPro" id="IPR016024">
    <property type="entry name" value="ARM-type_fold"/>
</dbReference>
<dbReference type="PIRSF" id="PIRSF037096">
    <property type="entry name" value="AP3_complex_beta"/>
    <property type="match status" value="1"/>
</dbReference>
<evidence type="ECO:0000259" key="9">
    <source>
        <dbReference type="Pfam" id="PF01602"/>
    </source>
</evidence>
<feature type="compositionally biased region" description="Basic and acidic residues" evidence="8">
    <location>
        <begin position="414"/>
        <end position="429"/>
    </location>
</feature>
<feature type="region of interest" description="Disordered" evidence="8">
    <location>
        <begin position="385"/>
        <end position="453"/>
    </location>
</feature>
<dbReference type="InterPro" id="IPR011989">
    <property type="entry name" value="ARM-like"/>
</dbReference>
<evidence type="ECO:0000256" key="3">
    <source>
        <dbReference type="ARBA" id="ARBA00022448"/>
    </source>
</evidence>
<feature type="compositionally biased region" description="Low complexity" evidence="8">
    <location>
        <begin position="36"/>
        <end position="55"/>
    </location>
</feature>
<dbReference type="RefSeq" id="XP_027200480.1">
    <property type="nucleotide sequence ID" value="XM_027344679.1"/>
</dbReference>
<feature type="region of interest" description="Disordered" evidence="8">
    <location>
        <begin position="853"/>
        <end position="947"/>
    </location>
</feature>
<dbReference type="Proteomes" id="UP000515146">
    <property type="component" value="Unplaced"/>
</dbReference>
<sequence length="1275" mass="144549">MSNQSITNQDYESNYDSGGGIQLSNNDMSYGYHNQTNSNSFGSSTTNSLKSSSTSSTTVKTSFFQSSNQSKYEDLKQMLENSKELLKLEAMKRIITMIAKGRSAESARELFPHVVKNVVTKNTELKKLVYLYLTRYAEQEQDLALLSIATFQHALKDPNPLIRGSAIRVLSSIRVPMISPIVLIAIKDCANDMSPYVRKIAAHAIPKLVSLDCDIKDEVIDIIAKLLADKVSLVLGSAVAAFEQVCPERFDLIHQNYRKLCQLLVDVDEWGQIIIINMLVRYARTQFINPNRSSLSSSAGVDPDHMLLIRSVKPLLQSRNSGVVLAVIQLYLSVAPHFEITASLVRPLIRLLHSHYEIQLIILKNIVTLTSAEFNQKWLEDNGLIQNNQNTNNNNKSTANGEQSSSSPLLLSTDSDRAKQQNGDIQKDGDSDDDDDDDDEESDHHHQSNNQTPMMIRTIKSLFEPYLKSFFVKANDSTQIKILKLEILTNLSNTGNYISLVLREFQAYILNYQDDLEFMSATIESIGQCASRIKEIAPVCLNGLVSLLSNRNETIVAQSIVVIRTQIINKDQSIISMIVKQIVRLMGKISQPQARATIVWIVAEFCHRNRHARRLAPNVLLQIAKTFCHEHDLVKLQALNLAAKLSITMINDDDDGDGNFGDNIDADDDKLEKLDIDRERLRSLITYVFNLAKYDLNYDVRDRGRFLKHLIGNPQLARRILLMPKQQPNVSQSNHLLVQQQQQQQQINADVIMADQLPLSSPAAIHQQNSSSLILASSNDSIRYRFGTLSHFLGKRMQDYEELPDYPINAPDSSVRKQQPESISTHAVTSSLDNNSINMDDKYRLRQRNGFLDDVDVDVDEEDEEEDSDDYDEDDDDEEFEEEEEVDDEDYEEVDDDDGDDEEVSEDEEDDDDDNELEEEEEEKVVKPIPKSKQQKLSKSKSQQQQSDVDLLLDLSDLNMNDSNNGQSSISPFHQPLLPTMMMSGNSIPVQYESQDPYRILESPESVTYKEFELLDATATDGFKISYRFPRINESTKTLVELIVKCTLKFDDNRNQSRIIVQPPSNGSIQFKNIEYNADDNQAMIPLLAPDEKRLITLAVDFNESPSLGIELKFNRKHSVKLIAPLGDILYPVRFRNVNDFQQERSKLTGMNEVTNTIRIESSQKSYKSLKQLCLTINQIILNLANVCTNQHFNNNSDETTKSNDNQTLYHSACTVKFRSLILITIQIENNNSDDDNGDGDQWTSFTLKTMVNCEKMVLGSMMSKLIKDECQKQL</sequence>
<feature type="domain" description="Clathrin/coatomer adaptor adaptin-like N-terminal" evidence="9">
    <location>
        <begin position="457"/>
        <end position="712"/>
    </location>
</feature>
<dbReference type="KEGG" id="dpte:113794564"/>
<accession>A0A6P6Y5C0</accession>
<feature type="compositionally biased region" description="Polar residues" evidence="8">
    <location>
        <begin position="820"/>
        <end position="836"/>
    </location>
</feature>
<dbReference type="SUPFAM" id="SSF48371">
    <property type="entry name" value="ARM repeat"/>
    <property type="match status" value="1"/>
</dbReference>
<feature type="region of interest" description="Disordered" evidence="8">
    <location>
        <begin position="1"/>
        <end position="55"/>
    </location>
</feature>
<dbReference type="FunCoup" id="A0A6P6Y5C0">
    <property type="interactions" value="774"/>
</dbReference>
<dbReference type="OrthoDB" id="302453at2759"/>
<dbReference type="InParanoid" id="A0A6P6Y5C0"/>
<evidence type="ECO:0000256" key="2">
    <source>
        <dbReference type="ARBA" id="ARBA00006613"/>
    </source>
</evidence>
<feature type="compositionally biased region" description="Acidic residues" evidence="8">
    <location>
        <begin position="853"/>
        <end position="923"/>
    </location>
</feature>
<feature type="domain" description="AP-3 complex subunit beta-1/2 C-terminal" evidence="10">
    <location>
        <begin position="1127"/>
        <end position="1269"/>
    </location>
</feature>
<dbReference type="GO" id="GO:0016192">
    <property type="term" value="P:vesicle-mediated transport"/>
    <property type="evidence" value="ECO:0007669"/>
    <property type="project" value="InterPro"/>
</dbReference>
<feature type="compositionally biased region" description="Polar residues" evidence="8">
    <location>
        <begin position="1"/>
        <end position="35"/>
    </location>
</feature>
<evidence type="ECO:0000313" key="12">
    <source>
        <dbReference type="RefSeq" id="XP_027200480.1"/>
    </source>
</evidence>
<dbReference type="Pfam" id="PF24080">
    <property type="entry name" value="AP3B1_C_2"/>
    <property type="match status" value="1"/>
</dbReference>
<comment type="subcellular location">
    <subcellularLocation>
        <location evidence="1">Cytoplasmic vesicle</location>
        <location evidence="1">Clathrin-coated vesicle membrane</location>
        <topology evidence="1">Peripheral membrane protein</topology>
        <orientation evidence="1">Cytoplasmic side</orientation>
    </subcellularLocation>
</comment>
<feature type="compositionally biased region" description="Low complexity" evidence="8">
    <location>
        <begin position="386"/>
        <end position="395"/>
    </location>
</feature>
<dbReference type="InterPro" id="IPR002553">
    <property type="entry name" value="Clathrin/coatomer_adapt-like_N"/>
</dbReference>
<dbReference type="Pfam" id="PF01602">
    <property type="entry name" value="Adaptin_N"/>
    <property type="match status" value="2"/>
</dbReference>
<evidence type="ECO:0000256" key="1">
    <source>
        <dbReference type="ARBA" id="ARBA00004145"/>
    </source>
</evidence>
<dbReference type="GO" id="GO:0030123">
    <property type="term" value="C:AP-3 adaptor complex"/>
    <property type="evidence" value="ECO:0007669"/>
    <property type="project" value="InterPro"/>
</dbReference>
<keyword evidence="11" id="KW-1185">Reference proteome</keyword>
<dbReference type="InterPro" id="IPR026740">
    <property type="entry name" value="AP3_beta"/>
</dbReference>
<feature type="domain" description="Clathrin/coatomer adaptor adaptin-like N-terminal" evidence="9">
    <location>
        <begin position="69"/>
        <end position="373"/>
    </location>
</feature>
<keyword evidence="4" id="KW-0597">Phosphoprotein</keyword>
<organism evidence="11 12">
    <name type="scientific">Dermatophagoides pteronyssinus</name>
    <name type="common">European house dust mite</name>
    <dbReference type="NCBI Taxonomy" id="6956"/>
    <lineage>
        <taxon>Eukaryota</taxon>
        <taxon>Metazoa</taxon>
        <taxon>Ecdysozoa</taxon>
        <taxon>Arthropoda</taxon>
        <taxon>Chelicerata</taxon>
        <taxon>Arachnida</taxon>
        <taxon>Acari</taxon>
        <taxon>Acariformes</taxon>
        <taxon>Sarcoptiformes</taxon>
        <taxon>Astigmata</taxon>
        <taxon>Psoroptidia</taxon>
        <taxon>Analgoidea</taxon>
        <taxon>Pyroglyphidae</taxon>
        <taxon>Dermatophagoidinae</taxon>
        <taxon>Dermatophagoides</taxon>
    </lineage>
</organism>
<evidence type="ECO:0000256" key="5">
    <source>
        <dbReference type="ARBA" id="ARBA00022927"/>
    </source>
</evidence>
<keyword evidence="5" id="KW-0653">Protein transport</keyword>
<reference evidence="12" key="1">
    <citation type="submission" date="2025-08" db="UniProtKB">
        <authorList>
            <consortium name="RefSeq"/>
        </authorList>
    </citation>
    <scope>IDENTIFICATION</scope>
    <source>
        <strain evidence="12">Airmid</strain>
    </source>
</reference>
<dbReference type="InterPro" id="IPR056314">
    <property type="entry name" value="AP3B1/2_C"/>
</dbReference>